<organism evidence="1 2">
    <name type="scientific">Streptomyces longisporus</name>
    <dbReference type="NCBI Taxonomy" id="1948"/>
    <lineage>
        <taxon>Bacteria</taxon>
        <taxon>Bacillati</taxon>
        <taxon>Actinomycetota</taxon>
        <taxon>Actinomycetes</taxon>
        <taxon>Kitasatosporales</taxon>
        <taxon>Streptomycetaceae</taxon>
        <taxon>Streptomyces</taxon>
    </lineage>
</organism>
<evidence type="ECO:0000313" key="1">
    <source>
        <dbReference type="EMBL" id="GAA2522320.1"/>
    </source>
</evidence>
<keyword evidence="2" id="KW-1185">Reference proteome</keyword>
<protein>
    <submittedName>
        <fullName evidence="1">Uncharacterized protein</fullName>
    </submittedName>
</protein>
<reference evidence="1 2" key="1">
    <citation type="journal article" date="2019" name="Int. J. Syst. Evol. Microbiol.">
        <title>The Global Catalogue of Microorganisms (GCM) 10K type strain sequencing project: providing services to taxonomists for standard genome sequencing and annotation.</title>
        <authorList>
            <consortium name="The Broad Institute Genomics Platform"/>
            <consortium name="The Broad Institute Genome Sequencing Center for Infectious Disease"/>
            <person name="Wu L."/>
            <person name="Ma J."/>
        </authorList>
    </citation>
    <scope>NUCLEOTIDE SEQUENCE [LARGE SCALE GENOMIC DNA]</scope>
    <source>
        <strain evidence="1 2">JCM 4395</strain>
    </source>
</reference>
<dbReference type="EMBL" id="BAAASG010000029">
    <property type="protein sequence ID" value="GAA2522320.1"/>
    <property type="molecule type" value="Genomic_DNA"/>
</dbReference>
<name>A0ABN3NHI5_STRLO</name>
<accession>A0ABN3NHI5</accession>
<gene>
    <name evidence="1" type="ORF">GCM10010276_86490</name>
</gene>
<evidence type="ECO:0000313" key="2">
    <source>
        <dbReference type="Proteomes" id="UP001501777"/>
    </source>
</evidence>
<comment type="caution">
    <text evidence="1">The sequence shown here is derived from an EMBL/GenBank/DDBJ whole genome shotgun (WGS) entry which is preliminary data.</text>
</comment>
<dbReference type="Proteomes" id="UP001501777">
    <property type="component" value="Unassembled WGS sequence"/>
</dbReference>
<sequence length="106" mass="11345">MRIARVTVIVEASGAPAPGREATPAPGPGAVRVKPWSEAVLLQCRPSNVTEVACSVVAWQTTHETRDQTCWNHRSGRSTSLTAVRDRGFDVPSVALALKVTQNHSS</sequence>
<proteinExistence type="predicted"/>